<comment type="caution">
    <text evidence="1">The sequence shown here is derived from an EMBL/GenBank/DDBJ whole genome shotgun (WGS) entry which is preliminary data.</text>
</comment>
<dbReference type="Proteomes" id="UP001234178">
    <property type="component" value="Unassembled WGS sequence"/>
</dbReference>
<sequence length="102" mass="11666">MFNCTRNNKKFWDLSSGLQPRYHHNNFADGLDFGVQFLSLILTKLKSTRKRRRLSLILLVSLTKKEISAFCIKIGGNENRKTGGNEPAARGKGLTWVFCNYN</sequence>
<evidence type="ECO:0000313" key="2">
    <source>
        <dbReference type="Proteomes" id="UP001234178"/>
    </source>
</evidence>
<organism evidence="1 2">
    <name type="scientific">Daphnia magna</name>
    <dbReference type="NCBI Taxonomy" id="35525"/>
    <lineage>
        <taxon>Eukaryota</taxon>
        <taxon>Metazoa</taxon>
        <taxon>Ecdysozoa</taxon>
        <taxon>Arthropoda</taxon>
        <taxon>Crustacea</taxon>
        <taxon>Branchiopoda</taxon>
        <taxon>Diplostraca</taxon>
        <taxon>Cladocera</taxon>
        <taxon>Anomopoda</taxon>
        <taxon>Daphniidae</taxon>
        <taxon>Daphnia</taxon>
    </lineage>
</organism>
<gene>
    <name evidence="1" type="ORF">OUZ56_015122</name>
</gene>
<evidence type="ECO:0000313" key="1">
    <source>
        <dbReference type="EMBL" id="KAK4026100.1"/>
    </source>
</evidence>
<dbReference type="EMBL" id="JAOYFB010000038">
    <property type="protein sequence ID" value="KAK4026100.1"/>
    <property type="molecule type" value="Genomic_DNA"/>
</dbReference>
<accession>A0ABR0ALV0</accession>
<keyword evidence="2" id="KW-1185">Reference proteome</keyword>
<reference evidence="1 2" key="1">
    <citation type="journal article" date="2023" name="Nucleic Acids Res.">
        <title>The hologenome of Daphnia magna reveals possible DNA methylation and microbiome-mediated evolution of the host genome.</title>
        <authorList>
            <person name="Chaturvedi A."/>
            <person name="Li X."/>
            <person name="Dhandapani V."/>
            <person name="Marshall H."/>
            <person name="Kissane S."/>
            <person name="Cuenca-Cambronero M."/>
            <person name="Asole G."/>
            <person name="Calvet F."/>
            <person name="Ruiz-Romero M."/>
            <person name="Marangio P."/>
            <person name="Guigo R."/>
            <person name="Rago D."/>
            <person name="Mirbahai L."/>
            <person name="Eastwood N."/>
            <person name="Colbourne J.K."/>
            <person name="Zhou J."/>
            <person name="Mallon E."/>
            <person name="Orsini L."/>
        </authorList>
    </citation>
    <scope>NUCLEOTIDE SEQUENCE [LARGE SCALE GENOMIC DNA]</scope>
    <source>
        <strain evidence="1">LRV0_1</strain>
    </source>
</reference>
<protein>
    <submittedName>
        <fullName evidence="1">Uncharacterized protein</fullName>
    </submittedName>
</protein>
<name>A0ABR0ALV0_9CRUS</name>
<proteinExistence type="predicted"/>